<sequence length="1040" mass="112089">MCEHTLIFLAVKKSSIRLNGTQASHANMNHPGAPPLGLLARSTLTFNVLFFLRDKTMEPSNPGTARRLLKTPPQSHTPHSLHQSTTAHAMAALRLLLALLLLLPLLTIAAGSSDAGHLLAAKRAFSDPTGALAGWRHGSGGRSPCTWPYVSCSGNSTGAVVGLNLTKLSLTGEFPAPLCKLLSLEYLDLSMNDVVGPLPVCLSKLPALKHLNLAGNNFSGEVPPEWGTGFPSLVVLNLLQNLLSGAFPVFVDDLAALEELHLAYNAFSPSPLPENLGDLARLRVLFVANCSLVGNIPSSIGRLTNLVNLDLSSNNLTGEIPSIGNLTSLEQIELYSNRLSGRIPVGLGGFKRLRSLDMSMNHLTGNIPEDMFTAPSLESVHIYQNNLTGHLPATLGTAPSLSDLRIFGNQLEGPLPPELGKNCPLVFLDMSDNRLSGPIPATLCSSGNLSQLMLLDNEFEGAIPVELGQCQTLTRVRLQSNRLSGPVPPEFWGLPGVYLLELRDNALSGTIDPAIAGAKNLSKVLIQDNQFTGVLPAELGTLSNLVEFVASSNGFSGPVPPSFSEIPCLYKLDLSNNSLSGGIPPELGKLKKLTLMDLSNNHLSGSIPSELGNLEDINSLDLSNNELSGALPAQFEPLRLTFFNASCNKLSGPIPPFFKGLQFQESFLDNPGLCHGFCQSNGSSENNRRTVIKSVVSVLIASMIVLFIGLLWFGYKCRTYKDTADELNDGKSSWVLTSFHKMEFSERDIVNSLHDNNVIGQGSAGKVYKAVVGPRGEAMAVKKLWAGNVASKRSDGFDSEVETLSNVRHKNIVKLACSITNSVSRLLVYEYMPNGSLGDFLHSAKSSILSWPMRFKIAVDAAEGLSYLHHDCVPPIIHRDVKSNNILLDAEFGAKVADFGVAKSIGDGQATMSVIAGSYGYIAPEYAYTLRVSEKSDIYSFGVVILELVTGKKPLAPEINEMDLVSWVSTTLEQNGLESVLDQTLAAQFKDEMCKVLKIALHCVSNHPNNRPPMRTVVKMLLEVKGEIKPKAKEEASPYI</sequence>
<evidence type="ECO:0000256" key="14">
    <source>
        <dbReference type="ARBA" id="ARBA00023136"/>
    </source>
</evidence>
<dbReference type="InterPro" id="IPR032675">
    <property type="entry name" value="LRR_dom_sf"/>
</dbReference>
<comment type="similarity">
    <text evidence="2">Belongs to the protein kinase superfamily. Ser/Thr protein kinase family.</text>
</comment>
<reference evidence="19 20" key="1">
    <citation type="journal article" date="2019" name="Sci. Rep.">
        <title>A high-quality genome of Eragrostis curvula grass provides insights into Poaceae evolution and supports new strategies to enhance forage quality.</title>
        <authorList>
            <person name="Carballo J."/>
            <person name="Santos B.A.C.M."/>
            <person name="Zappacosta D."/>
            <person name="Garbus I."/>
            <person name="Selva J.P."/>
            <person name="Gallo C.A."/>
            <person name="Diaz A."/>
            <person name="Albertini E."/>
            <person name="Caccamo M."/>
            <person name="Echenique V."/>
        </authorList>
    </citation>
    <scope>NUCLEOTIDE SEQUENCE [LARGE SCALE GENOMIC DNA]</scope>
    <source>
        <strain evidence="20">cv. Victoria</strain>
        <tissue evidence="19">Leaf</tissue>
    </source>
</reference>
<evidence type="ECO:0000256" key="6">
    <source>
        <dbReference type="ARBA" id="ARBA00022679"/>
    </source>
</evidence>
<comment type="caution">
    <text evidence="19">The sequence shown here is derived from an EMBL/GenBank/DDBJ whole genome shotgun (WGS) entry which is preliminary data.</text>
</comment>
<feature type="domain" description="Protein kinase" evidence="18">
    <location>
        <begin position="753"/>
        <end position="1040"/>
    </location>
</feature>
<dbReference type="PROSITE" id="PS51450">
    <property type="entry name" value="LRR"/>
    <property type="match status" value="1"/>
</dbReference>
<dbReference type="Gene3D" id="1.10.510.10">
    <property type="entry name" value="Transferase(Phosphotransferase) domain 1"/>
    <property type="match status" value="1"/>
</dbReference>
<dbReference type="Pfam" id="PF23598">
    <property type="entry name" value="LRR_14"/>
    <property type="match status" value="1"/>
</dbReference>
<dbReference type="EC" id="2.7.11.1" evidence="3"/>
<name>A0A5J9TDY1_9POAL</name>
<dbReference type="InterPro" id="IPR001611">
    <property type="entry name" value="Leu-rich_rpt"/>
</dbReference>
<comment type="subcellular location">
    <subcellularLocation>
        <location evidence="1">Membrane</location>
        <topology evidence="1">Single-pass membrane protein</topology>
    </subcellularLocation>
</comment>
<dbReference type="InterPro" id="IPR011009">
    <property type="entry name" value="Kinase-like_dom_sf"/>
</dbReference>
<gene>
    <name evidence="19" type="ORF">EJB05_42635</name>
</gene>
<evidence type="ECO:0000256" key="8">
    <source>
        <dbReference type="ARBA" id="ARBA00022729"/>
    </source>
</evidence>
<dbReference type="GO" id="GO:0016020">
    <property type="term" value="C:membrane"/>
    <property type="evidence" value="ECO:0007669"/>
    <property type="project" value="UniProtKB-SubCell"/>
</dbReference>
<dbReference type="Proteomes" id="UP000324897">
    <property type="component" value="Chromosome 3"/>
</dbReference>
<dbReference type="Gene3D" id="3.80.10.10">
    <property type="entry name" value="Ribonuclease Inhibitor"/>
    <property type="match status" value="2"/>
</dbReference>
<keyword evidence="7 17" id="KW-0812">Transmembrane</keyword>
<dbReference type="Gramene" id="TVU09188">
    <property type="protein sequence ID" value="TVU09188"/>
    <property type="gene ID" value="EJB05_42635"/>
</dbReference>
<dbReference type="Pfam" id="PF00560">
    <property type="entry name" value="LRR_1"/>
    <property type="match status" value="6"/>
</dbReference>
<dbReference type="Pfam" id="PF08263">
    <property type="entry name" value="LRRNT_2"/>
    <property type="match status" value="1"/>
</dbReference>
<dbReference type="GO" id="GO:0005524">
    <property type="term" value="F:ATP binding"/>
    <property type="evidence" value="ECO:0007669"/>
    <property type="project" value="UniProtKB-KW"/>
</dbReference>
<proteinExistence type="inferred from homology"/>
<accession>A0A5J9TDY1</accession>
<evidence type="ECO:0000256" key="10">
    <source>
        <dbReference type="ARBA" id="ARBA00022741"/>
    </source>
</evidence>
<keyword evidence="5" id="KW-0433">Leucine-rich repeat</keyword>
<evidence type="ECO:0000256" key="15">
    <source>
        <dbReference type="ARBA" id="ARBA00023170"/>
    </source>
</evidence>
<keyword evidence="15" id="KW-0675">Receptor</keyword>
<keyword evidence="16" id="KW-0325">Glycoprotein</keyword>
<dbReference type="InterPro" id="IPR000719">
    <property type="entry name" value="Prot_kinase_dom"/>
</dbReference>
<evidence type="ECO:0000259" key="18">
    <source>
        <dbReference type="PROSITE" id="PS50011"/>
    </source>
</evidence>
<keyword evidence="6" id="KW-0808">Transferase</keyword>
<dbReference type="PROSITE" id="PS00108">
    <property type="entry name" value="PROTEIN_KINASE_ST"/>
    <property type="match status" value="1"/>
</dbReference>
<dbReference type="SUPFAM" id="SSF52058">
    <property type="entry name" value="L domain-like"/>
    <property type="match status" value="1"/>
</dbReference>
<feature type="non-terminal residue" evidence="19">
    <location>
        <position position="1"/>
    </location>
</feature>
<dbReference type="PANTHER" id="PTHR48056:SF70">
    <property type="entry name" value="PROTEIN KINASE DOMAIN-CONTAINING PROTEIN"/>
    <property type="match status" value="1"/>
</dbReference>
<feature type="transmembrane region" description="Helical" evidence="17">
    <location>
        <begin position="691"/>
        <end position="713"/>
    </location>
</feature>
<keyword evidence="20" id="KW-1185">Reference proteome</keyword>
<evidence type="ECO:0000256" key="9">
    <source>
        <dbReference type="ARBA" id="ARBA00022737"/>
    </source>
</evidence>
<dbReference type="OrthoDB" id="2021138at2759"/>
<dbReference type="FunFam" id="1.10.510.10:FF:000201">
    <property type="entry name" value="Leucine-rich repeat receptor-like serine/threonine-protein kinase"/>
    <property type="match status" value="1"/>
</dbReference>
<dbReference type="Gene3D" id="3.30.200.20">
    <property type="entry name" value="Phosphorylase Kinase, domain 1"/>
    <property type="match status" value="1"/>
</dbReference>
<evidence type="ECO:0000256" key="16">
    <source>
        <dbReference type="ARBA" id="ARBA00023180"/>
    </source>
</evidence>
<dbReference type="GO" id="GO:0004674">
    <property type="term" value="F:protein serine/threonine kinase activity"/>
    <property type="evidence" value="ECO:0007669"/>
    <property type="project" value="UniProtKB-KW"/>
</dbReference>
<dbReference type="AlphaFoldDB" id="A0A5J9TDY1"/>
<dbReference type="SUPFAM" id="SSF52047">
    <property type="entry name" value="RNI-like"/>
    <property type="match status" value="1"/>
</dbReference>
<evidence type="ECO:0000256" key="7">
    <source>
        <dbReference type="ARBA" id="ARBA00022692"/>
    </source>
</evidence>
<keyword evidence="8" id="KW-0732">Signal</keyword>
<dbReference type="InterPro" id="IPR055414">
    <property type="entry name" value="LRR_R13L4/SHOC2-like"/>
</dbReference>
<keyword evidence="9" id="KW-0677">Repeat</keyword>
<keyword evidence="10" id="KW-0547">Nucleotide-binding</keyword>
<dbReference type="PRINTS" id="PR00019">
    <property type="entry name" value="LEURICHRPT"/>
</dbReference>
<organism evidence="19 20">
    <name type="scientific">Eragrostis curvula</name>
    <name type="common">weeping love grass</name>
    <dbReference type="NCBI Taxonomy" id="38414"/>
    <lineage>
        <taxon>Eukaryota</taxon>
        <taxon>Viridiplantae</taxon>
        <taxon>Streptophyta</taxon>
        <taxon>Embryophyta</taxon>
        <taxon>Tracheophyta</taxon>
        <taxon>Spermatophyta</taxon>
        <taxon>Magnoliopsida</taxon>
        <taxon>Liliopsida</taxon>
        <taxon>Poales</taxon>
        <taxon>Poaceae</taxon>
        <taxon>PACMAD clade</taxon>
        <taxon>Chloridoideae</taxon>
        <taxon>Eragrostideae</taxon>
        <taxon>Eragrostidinae</taxon>
        <taxon>Eragrostis</taxon>
    </lineage>
</organism>
<evidence type="ECO:0000256" key="4">
    <source>
        <dbReference type="ARBA" id="ARBA00022527"/>
    </source>
</evidence>
<evidence type="ECO:0000256" key="1">
    <source>
        <dbReference type="ARBA" id="ARBA00004167"/>
    </source>
</evidence>
<keyword evidence="14 17" id="KW-0472">Membrane</keyword>
<evidence type="ECO:0000313" key="19">
    <source>
        <dbReference type="EMBL" id="TVU09188.1"/>
    </source>
</evidence>
<dbReference type="PROSITE" id="PS50011">
    <property type="entry name" value="PROTEIN_KINASE_DOM"/>
    <property type="match status" value="1"/>
</dbReference>
<evidence type="ECO:0000256" key="17">
    <source>
        <dbReference type="SAM" id="Phobius"/>
    </source>
</evidence>
<evidence type="ECO:0000256" key="13">
    <source>
        <dbReference type="ARBA" id="ARBA00022989"/>
    </source>
</evidence>
<evidence type="ECO:0000256" key="3">
    <source>
        <dbReference type="ARBA" id="ARBA00012513"/>
    </source>
</evidence>
<evidence type="ECO:0000256" key="11">
    <source>
        <dbReference type="ARBA" id="ARBA00022777"/>
    </source>
</evidence>
<evidence type="ECO:0000256" key="12">
    <source>
        <dbReference type="ARBA" id="ARBA00022840"/>
    </source>
</evidence>
<dbReference type="InterPro" id="IPR013210">
    <property type="entry name" value="LRR_N_plant-typ"/>
</dbReference>
<evidence type="ECO:0000256" key="5">
    <source>
        <dbReference type="ARBA" id="ARBA00022614"/>
    </source>
</evidence>
<dbReference type="Pfam" id="PF00069">
    <property type="entry name" value="Pkinase"/>
    <property type="match status" value="1"/>
</dbReference>
<evidence type="ECO:0000313" key="20">
    <source>
        <dbReference type="Proteomes" id="UP000324897"/>
    </source>
</evidence>
<keyword evidence="13 17" id="KW-1133">Transmembrane helix</keyword>
<dbReference type="FunFam" id="3.80.10.10:FF:000095">
    <property type="entry name" value="LRR receptor-like serine/threonine-protein kinase GSO1"/>
    <property type="match status" value="1"/>
</dbReference>
<dbReference type="InterPro" id="IPR003591">
    <property type="entry name" value="Leu-rich_rpt_typical-subtyp"/>
</dbReference>
<dbReference type="InterPro" id="IPR050647">
    <property type="entry name" value="Plant_LRR-RLKs"/>
</dbReference>
<protein>
    <recommendedName>
        <fullName evidence="3">non-specific serine/threonine protein kinase</fullName>
        <ecNumber evidence="3">2.7.11.1</ecNumber>
    </recommendedName>
</protein>
<dbReference type="SMART" id="SM00220">
    <property type="entry name" value="S_TKc"/>
    <property type="match status" value="1"/>
</dbReference>
<dbReference type="InterPro" id="IPR008271">
    <property type="entry name" value="Ser/Thr_kinase_AS"/>
</dbReference>
<dbReference type="SUPFAM" id="SSF56112">
    <property type="entry name" value="Protein kinase-like (PK-like)"/>
    <property type="match status" value="1"/>
</dbReference>
<feature type="transmembrane region" description="Helical" evidence="17">
    <location>
        <begin position="91"/>
        <end position="111"/>
    </location>
</feature>
<dbReference type="SMART" id="SM00369">
    <property type="entry name" value="LRR_TYP"/>
    <property type="match status" value="5"/>
</dbReference>
<dbReference type="FunFam" id="3.80.10.10:FF:000539">
    <property type="entry name" value="LRR receptor-like serine/threonine-protein kinase EFR"/>
    <property type="match status" value="1"/>
</dbReference>
<keyword evidence="12" id="KW-0067">ATP-binding</keyword>
<evidence type="ECO:0000256" key="2">
    <source>
        <dbReference type="ARBA" id="ARBA00008684"/>
    </source>
</evidence>
<dbReference type="EMBL" id="RWGY01000039">
    <property type="protein sequence ID" value="TVU09188.1"/>
    <property type="molecule type" value="Genomic_DNA"/>
</dbReference>
<dbReference type="PANTHER" id="PTHR48056">
    <property type="entry name" value="LRR RECEPTOR-LIKE SERINE/THREONINE-PROTEIN KINASE-RELATED"/>
    <property type="match status" value="1"/>
</dbReference>
<keyword evidence="4" id="KW-0723">Serine/threonine-protein kinase</keyword>
<dbReference type="GO" id="GO:0033612">
    <property type="term" value="F:receptor serine/threonine kinase binding"/>
    <property type="evidence" value="ECO:0007669"/>
    <property type="project" value="TreeGrafter"/>
</dbReference>
<keyword evidence="11" id="KW-0418">Kinase</keyword>